<dbReference type="Gene3D" id="3.40.50.300">
    <property type="entry name" value="P-loop containing nucleotide triphosphate hydrolases"/>
    <property type="match status" value="1"/>
</dbReference>
<proteinExistence type="inferred from homology"/>
<comment type="caution">
    <text evidence="6">The sequence shown here is derived from an EMBL/GenBank/DDBJ whole genome shotgun (WGS) entry which is preliminary data.</text>
</comment>
<dbReference type="AlphaFoldDB" id="A0A7Y0L269"/>
<dbReference type="InterPro" id="IPR017871">
    <property type="entry name" value="ABC_transporter-like_CS"/>
</dbReference>
<dbReference type="SMART" id="SM00382">
    <property type="entry name" value="AAA"/>
    <property type="match status" value="1"/>
</dbReference>
<name>A0A7Y0L269_9FIRM</name>
<dbReference type="InterPro" id="IPR003593">
    <property type="entry name" value="AAA+_ATPase"/>
</dbReference>
<dbReference type="SUPFAM" id="SSF52540">
    <property type="entry name" value="P-loop containing nucleoside triphosphate hydrolases"/>
    <property type="match status" value="1"/>
</dbReference>
<feature type="domain" description="ABC transporter" evidence="5">
    <location>
        <begin position="6"/>
        <end position="237"/>
    </location>
</feature>
<keyword evidence="4 6" id="KW-0067">ATP-binding</keyword>
<evidence type="ECO:0000256" key="1">
    <source>
        <dbReference type="ARBA" id="ARBA00005417"/>
    </source>
</evidence>
<evidence type="ECO:0000256" key="2">
    <source>
        <dbReference type="ARBA" id="ARBA00022448"/>
    </source>
</evidence>
<dbReference type="CDD" id="cd03230">
    <property type="entry name" value="ABC_DR_subfamily_A"/>
    <property type="match status" value="1"/>
</dbReference>
<sequence length="311" mass="33715">MEQYAVECHGLSRRFGNRQAVSNLDLAVPRGSVFGFLGPNGAGKTTTVRMMVGMLAPTSGSVAVLGLDPISHGAEVRSRSGVMLDNVGLYDRLSAAQNLELAARIAGIPMHERGDRIKELLQRVELWDRRNDRISGFSKGMRQKVGLARALMANPDLLILDEPTAGLDPASIVMVRELLVSLAQGSGRTVFLCTHLLGEAQRMCDQVAIIQSGRLVAMGNPNSLGQAEVPTVRLTLSGGDPHSLRNLPLPEGTRLDFLGGREWRATMRQVDDVEILVSRLVEAQIGVRAVVPEQVSLEEEYLRLLGGEDHA</sequence>
<protein>
    <submittedName>
        <fullName evidence="6">ABC transporter ATP-binding protein</fullName>
    </submittedName>
</protein>
<dbReference type="RefSeq" id="WP_169097303.1">
    <property type="nucleotide sequence ID" value="NZ_JABBVZ010000011.1"/>
</dbReference>
<organism evidence="6 7">
    <name type="scientific">Sulfobacillus harzensis</name>
    <dbReference type="NCBI Taxonomy" id="2729629"/>
    <lineage>
        <taxon>Bacteria</taxon>
        <taxon>Bacillati</taxon>
        <taxon>Bacillota</taxon>
        <taxon>Clostridia</taxon>
        <taxon>Eubacteriales</taxon>
        <taxon>Clostridiales Family XVII. Incertae Sedis</taxon>
        <taxon>Sulfobacillus</taxon>
    </lineage>
</organism>
<dbReference type="PROSITE" id="PS50893">
    <property type="entry name" value="ABC_TRANSPORTER_2"/>
    <property type="match status" value="1"/>
</dbReference>
<gene>
    <name evidence="6" type="ORF">HIJ39_04875</name>
</gene>
<dbReference type="GO" id="GO:0005524">
    <property type="term" value="F:ATP binding"/>
    <property type="evidence" value="ECO:0007669"/>
    <property type="project" value="UniProtKB-KW"/>
</dbReference>
<dbReference type="GO" id="GO:0016887">
    <property type="term" value="F:ATP hydrolysis activity"/>
    <property type="evidence" value="ECO:0007669"/>
    <property type="project" value="InterPro"/>
</dbReference>
<dbReference type="EMBL" id="JABBVZ010000011">
    <property type="protein sequence ID" value="NMP21688.1"/>
    <property type="molecule type" value="Genomic_DNA"/>
</dbReference>
<reference evidence="6 7" key="1">
    <citation type="submission" date="2020-04" db="EMBL/GenBank/DDBJ databases">
        <authorList>
            <person name="Zhang R."/>
            <person name="Schippers A."/>
        </authorList>
    </citation>
    <scope>NUCLEOTIDE SEQUENCE [LARGE SCALE GENOMIC DNA]</scope>
    <source>
        <strain evidence="6 7">DSM 109850</strain>
    </source>
</reference>
<evidence type="ECO:0000313" key="7">
    <source>
        <dbReference type="Proteomes" id="UP000533476"/>
    </source>
</evidence>
<accession>A0A7Y0L269</accession>
<dbReference type="InterPro" id="IPR003439">
    <property type="entry name" value="ABC_transporter-like_ATP-bd"/>
</dbReference>
<evidence type="ECO:0000313" key="6">
    <source>
        <dbReference type="EMBL" id="NMP21688.1"/>
    </source>
</evidence>
<dbReference type="PROSITE" id="PS00211">
    <property type="entry name" value="ABC_TRANSPORTER_1"/>
    <property type="match status" value="1"/>
</dbReference>
<keyword evidence="2" id="KW-0813">Transport</keyword>
<evidence type="ECO:0000256" key="3">
    <source>
        <dbReference type="ARBA" id="ARBA00022741"/>
    </source>
</evidence>
<keyword evidence="7" id="KW-1185">Reference proteome</keyword>
<evidence type="ECO:0000256" key="4">
    <source>
        <dbReference type="ARBA" id="ARBA00022840"/>
    </source>
</evidence>
<dbReference type="PANTHER" id="PTHR43335">
    <property type="entry name" value="ABC TRANSPORTER, ATP-BINDING PROTEIN"/>
    <property type="match status" value="1"/>
</dbReference>
<dbReference type="Pfam" id="PF00005">
    <property type="entry name" value="ABC_tran"/>
    <property type="match status" value="1"/>
</dbReference>
<dbReference type="Proteomes" id="UP000533476">
    <property type="component" value="Unassembled WGS sequence"/>
</dbReference>
<dbReference type="InterPro" id="IPR027417">
    <property type="entry name" value="P-loop_NTPase"/>
</dbReference>
<evidence type="ECO:0000259" key="5">
    <source>
        <dbReference type="PROSITE" id="PS50893"/>
    </source>
</evidence>
<keyword evidence="3" id="KW-0547">Nucleotide-binding</keyword>
<comment type="similarity">
    <text evidence="1">Belongs to the ABC transporter superfamily.</text>
</comment>